<dbReference type="InParanoid" id="A0A482WVM3"/>
<protein>
    <submittedName>
        <fullName evidence="2">Uncharacterized protein</fullName>
    </submittedName>
</protein>
<dbReference type="InterPro" id="IPR052003">
    <property type="entry name" value="HR_DNA-Binding_Protein"/>
</dbReference>
<name>A0A482WVM3_LAOST</name>
<feature type="compositionally biased region" description="Acidic residues" evidence="1">
    <location>
        <begin position="452"/>
        <end position="462"/>
    </location>
</feature>
<feature type="compositionally biased region" description="Basic residues" evidence="1">
    <location>
        <begin position="48"/>
        <end position="65"/>
    </location>
</feature>
<accession>A0A482WVM3</accession>
<reference evidence="2 3" key="1">
    <citation type="journal article" date="2017" name="Gigascience">
        <title>Genome sequence of the small brown planthopper, Laodelphax striatellus.</title>
        <authorList>
            <person name="Zhu J."/>
            <person name="Jiang F."/>
            <person name="Wang X."/>
            <person name="Yang P."/>
            <person name="Bao Y."/>
            <person name="Zhao W."/>
            <person name="Wang W."/>
            <person name="Lu H."/>
            <person name="Wang Q."/>
            <person name="Cui N."/>
            <person name="Li J."/>
            <person name="Chen X."/>
            <person name="Luo L."/>
            <person name="Yu J."/>
            <person name="Kang L."/>
            <person name="Cui F."/>
        </authorList>
    </citation>
    <scope>NUCLEOTIDE SEQUENCE [LARGE SCALE GENOMIC DNA]</scope>
    <source>
        <strain evidence="2">Lst14</strain>
    </source>
</reference>
<dbReference type="EMBL" id="QKKF02024683">
    <property type="protein sequence ID" value="RZF37332.1"/>
    <property type="molecule type" value="Genomic_DNA"/>
</dbReference>
<dbReference type="PANTHER" id="PTHR15361">
    <property type="entry name" value="RAD51/NUKS-INTERACTING PROTEIN"/>
    <property type="match status" value="1"/>
</dbReference>
<feature type="compositionally biased region" description="Basic and acidic residues" evidence="1">
    <location>
        <begin position="707"/>
        <end position="718"/>
    </location>
</feature>
<dbReference type="PANTHER" id="PTHR15361:SF5">
    <property type="entry name" value="C3H1-TYPE DOMAIN-CONTAINING PROTEIN"/>
    <property type="match status" value="1"/>
</dbReference>
<dbReference type="OrthoDB" id="46913at2759"/>
<feature type="region of interest" description="Disordered" evidence="1">
    <location>
        <begin position="1"/>
        <end position="70"/>
    </location>
</feature>
<feature type="compositionally biased region" description="Basic and acidic residues" evidence="1">
    <location>
        <begin position="588"/>
        <end position="599"/>
    </location>
</feature>
<dbReference type="AlphaFoldDB" id="A0A482WVM3"/>
<sequence length="791" mass="89480">MEEEEQQPSTDAEDAEYTTEDTDNDADTISNADKSTSAMDGNDWANKTKTKKKKKRKRKGKKKGVKKGDEEEKKYACDPVVYSPCPHLHFKAEVIEREVLTREQHLMLLSTPRGYRWEPERSPRYCTRKKRRRKVGGSGDANVKNAGKTDRTGRIRPAEKHIEKCDEKYVGRFLGEIWNYLPPDMVDNLKKLLVEEFGMTEKEAEDFIKKQGEQGASSLEKDPQQKPELVPSVRTGARYKWVKDFSKIFANKMADYIIMLLSAKRTPRVRKLAEAILKHFADVTGEKVTLRKADTRLQKIMVFIADRIAIWLDSIMKEAQTADTADKAVEVKLQTDGGEDGDKRQPKKKKKKEEEEEEEEVEEEKVEEEEEKEFKSAKSSQKSSKTASKEPSKEPSKESSKEASKTASKASSKASTKSKESSKEKVEEEQKAEEEEEEKGAAEEEEEKVKEEEEAVAGDAVEEEAKGVEGGEEEAVEEEQEEAQGEAQEEVQEEAQEEAQEEEPQQDEQAEDIKQVLEDQLTDPETAEKLSAIISNILKETDDLVKPPLPPLIPPGALRKKSFVYQIARQDGSVYNIRQLSSQTVAEKVAEARSREKPPRKAPGLFERPNSLSPMNLKNMADWSRWAIEVADIAEDWTKWINQTVATAELASNAEKERLRVREENEGGGGGRTSKEERPFTKQNWKDWQARIQEQADDFRKIKKELKRSGSEWSKKAELGGAGGGGSEEGGADRGGEDEEKETGVITYDEGKQEEEEGKKEEEEGKTEEKAEEEAKEGEGGEEVVEKTEEE</sequence>
<feature type="compositionally biased region" description="Basic and acidic residues" evidence="1">
    <location>
        <begin position="673"/>
        <end position="689"/>
    </location>
</feature>
<feature type="compositionally biased region" description="Acidic residues" evidence="1">
    <location>
        <begin position="354"/>
        <end position="371"/>
    </location>
</feature>
<dbReference type="GO" id="GO:0003690">
    <property type="term" value="F:double-stranded DNA binding"/>
    <property type="evidence" value="ECO:0007669"/>
    <property type="project" value="TreeGrafter"/>
</dbReference>
<feature type="region of interest" description="Disordered" evidence="1">
    <location>
        <begin position="129"/>
        <end position="151"/>
    </location>
</feature>
<organism evidence="2 3">
    <name type="scientific">Laodelphax striatellus</name>
    <name type="common">Small brown planthopper</name>
    <name type="synonym">Delphax striatella</name>
    <dbReference type="NCBI Taxonomy" id="195883"/>
    <lineage>
        <taxon>Eukaryota</taxon>
        <taxon>Metazoa</taxon>
        <taxon>Ecdysozoa</taxon>
        <taxon>Arthropoda</taxon>
        <taxon>Hexapoda</taxon>
        <taxon>Insecta</taxon>
        <taxon>Pterygota</taxon>
        <taxon>Neoptera</taxon>
        <taxon>Paraneoptera</taxon>
        <taxon>Hemiptera</taxon>
        <taxon>Auchenorrhyncha</taxon>
        <taxon>Fulgoroidea</taxon>
        <taxon>Delphacidae</taxon>
        <taxon>Criomorphinae</taxon>
        <taxon>Laodelphax</taxon>
    </lineage>
</organism>
<evidence type="ECO:0000256" key="1">
    <source>
        <dbReference type="SAM" id="MobiDB-lite"/>
    </source>
</evidence>
<dbReference type="GO" id="GO:0036297">
    <property type="term" value="P:interstrand cross-link repair"/>
    <property type="evidence" value="ECO:0007669"/>
    <property type="project" value="TreeGrafter"/>
</dbReference>
<comment type="caution">
    <text evidence="2">The sequence shown here is derived from an EMBL/GenBank/DDBJ whole genome shotgun (WGS) entry which is preliminary data.</text>
</comment>
<feature type="region of interest" description="Disordered" evidence="1">
    <location>
        <begin position="706"/>
        <end position="791"/>
    </location>
</feature>
<feature type="compositionally biased region" description="Gly residues" evidence="1">
    <location>
        <begin position="720"/>
        <end position="729"/>
    </location>
</feature>
<feature type="compositionally biased region" description="Basic and acidic residues" evidence="1">
    <location>
        <begin position="439"/>
        <end position="451"/>
    </location>
</feature>
<feature type="compositionally biased region" description="Polar residues" evidence="1">
    <location>
        <begin position="27"/>
        <end position="39"/>
    </location>
</feature>
<feature type="compositionally biased region" description="Basic and acidic residues" evidence="1">
    <location>
        <begin position="757"/>
        <end position="769"/>
    </location>
</feature>
<dbReference type="Proteomes" id="UP000291343">
    <property type="component" value="Unassembled WGS sequence"/>
</dbReference>
<proteinExistence type="predicted"/>
<dbReference type="GO" id="GO:0000724">
    <property type="term" value="P:double-strand break repair via homologous recombination"/>
    <property type="evidence" value="ECO:0007669"/>
    <property type="project" value="TreeGrafter"/>
</dbReference>
<feature type="compositionally biased region" description="Acidic residues" evidence="1">
    <location>
        <begin position="470"/>
        <end position="510"/>
    </location>
</feature>
<gene>
    <name evidence="2" type="ORF">LSTR_LSTR011081</name>
</gene>
<evidence type="ECO:0000313" key="2">
    <source>
        <dbReference type="EMBL" id="RZF37332.1"/>
    </source>
</evidence>
<feature type="compositionally biased region" description="Basic and acidic residues" evidence="1">
    <location>
        <begin position="417"/>
        <end position="429"/>
    </location>
</feature>
<feature type="compositionally biased region" description="Acidic residues" evidence="1">
    <location>
        <begin position="770"/>
        <end position="783"/>
    </location>
</feature>
<feature type="compositionally biased region" description="Basic and acidic residues" evidence="1">
    <location>
        <begin position="654"/>
        <end position="665"/>
    </location>
</feature>
<feature type="compositionally biased region" description="Basic and acidic residues" evidence="1">
    <location>
        <begin position="387"/>
        <end position="404"/>
    </location>
</feature>
<dbReference type="GO" id="GO:0003697">
    <property type="term" value="F:single-stranded DNA binding"/>
    <property type="evidence" value="ECO:0007669"/>
    <property type="project" value="TreeGrafter"/>
</dbReference>
<feature type="region of interest" description="Disordered" evidence="1">
    <location>
        <begin position="588"/>
        <end position="614"/>
    </location>
</feature>
<feature type="compositionally biased region" description="Acidic residues" evidence="1">
    <location>
        <begin position="1"/>
        <end position="26"/>
    </location>
</feature>
<feature type="region of interest" description="Disordered" evidence="1">
    <location>
        <begin position="333"/>
        <end position="524"/>
    </location>
</feature>
<dbReference type="SMR" id="A0A482WVM3"/>
<keyword evidence="3" id="KW-1185">Reference proteome</keyword>
<feature type="compositionally biased region" description="Low complexity" evidence="1">
    <location>
        <begin position="405"/>
        <end position="415"/>
    </location>
</feature>
<evidence type="ECO:0000313" key="3">
    <source>
        <dbReference type="Proteomes" id="UP000291343"/>
    </source>
</evidence>
<feature type="compositionally biased region" description="Low complexity" evidence="1">
    <location>
        <begin position="377"/>
        <end position="386"/>
    </location>
</feature>
<feature type="region of interest" description="Disordered" evidence="1">
    <location>
        <begin position="652"/>
        <end position="692"/>
    </location>
</feature>